<keyword evidence="2" id="KW-1185">Reference proteome</keyword>
<gene>
    <name evidence="1" type="ORF">GXW74_13970</name>
</gene>
<dbReference type="Proteomes" id="UP001138709">
    <property type="component" value="Unassembled WGS sequence"/>
</dbReference>
<protein>
    <submittedName>
        <fullName evidence="1">Uncharacterized protein</fullName>
    </submittedName>
</protein>
<accession>A0A9X9XD13</accession>
<evidence type="ECO:0000313" key="2">
    <source>
        <dbReference type="Proteomes" id="UP001138709"/>
    </source>
</evidence>
<name>A0A9X9XD13_9PROT</name>
<reference evidence="1" key="1">
    <citation type="submission" date="2020-01" db="EMBL/GenBank/DDBJ databases">
        <authorList>
            <person name="Rat A."/>
        </authorList>
    </citation>
    <scope>NUCLEOTIDE SEQUENCE</scope>
    <source>
        <strain evidence="1">LMG 31228</strain>
    </source>
</reference>
<proteinExistence type="predicted"/>
<sequence length="344" mass="38210">MRIILGGRFETALVRSFDAAVYPQRNGTTHRYYVCLNRKLPKAYFDRTATFVALANETLVPSIDWGFSGSGEPGALSGLALGLVHTDWGGREWDDGADLLSRFLLRSGQLSPASTDNLRYLDLSQFDAEARAQIEEHLDACKEGISHHFLCRLFLQIRAAQEGGAFLVLAEDDLALLQDVVRVLEAQRVPLPFDLPQLRGQVLQGDDFAAGLLNFAPPDAESLMAIRRDKAVNRYAARVREAIAAAHAEEGQVALLRAMQESHRSAASAERVEDAFEVAGWVAKPLHYVPVLGEALSIVEDLKDVAGKWIERRREDKEWYLLAARMTDVAVRDYLARKGNLLRG</sequence>
<evidence type="ECO:0000313" key="1">
    <source>
        <dbReference type="EMBL" id="MBR0681599.1"/>
    </source>
</evidence>
<reference evidence="1" key="2">
    <citation type="journal article" date="2021" name="Syst. Appl. Microbiol.">
        <title>Roseomonas hellenica sp. nov., isolated from roots of wild-growing Alkanna tinctoria.</title>
        <authorList>
            <person name="Rat A."/>
            <person name="Naranjo H.D."/>
            <person name="Lebbe L."/>
            <person name="Cnockaert M."/>
            <person name="Krigas N."/>
            <person name="Grigoriadou K."/>
            <person name="Maloupa E."/>
            <person name="Willems A."/>
        </authorList>
    </citation>
    <scope>NUCLEOTIDE SEQUENCE</scope>
    <source>
        <strain evidence="1">LMG 31228</strain>
    </source>
</reference>
<dbReference type="RefSeq" id="WP_211847122.1">
    <property type="nucleotide sequence ID" value="NZ_JAAEDL010000012.1"/>
</dbReference>
<dbReference type="EMBL" id="JAAEDL010000012">
    <property type="protein sequence ID" value="MBR0681599.1"/>
    <property type="molecule type" value="Genomic_DNA"/>
</dbReference>
<organism evidence="1 2">
    <name type="scientific">Neoroseomonas eburnea</name>
    <dbReference type="NCBI Taxonomy" id="1346889"/>
    <lineage>
        <taxon>Bacteria</taxon>
        <taxon>Pseudomonadati</taxon>
        <taxon>Pseudomonadota</taxon>
        <taxon>Alphaproteobacteria</taxon>
        <taxon>Acetobacterales</taxon>
        <taxon>Acetobacteraceae</taxon>
        <taxon>Neoroseomonas</taxon>
    </lineage>
</organism>
<comment type="caution">
    <text evidence="1">The sequence shown here is derived from an EMBL/GenBank/DDBJ whole genome shotgun (WGS) entry which is preliminary data.</text>
</comment>
<dbReference type="AlphaFoldDB" id="A0A9X9XD13"/>